<feature type="compositionally biased region" description="Pro residues" evidence="1">
    <location>
        <begin position="20"/>
        <end position="43"/>
    </location>
</feature>
<dbReference type="ExpressionAtlas" id="Q9LQG4">
    <property type="expression patterns" value="baseline and differential"/>
</dbReference>
<dbReference type="EMBL" id="AC007887">
    <property type="protein sequence ID" value="AAF79380.1"/>
    <property type="molecule type" value="Genomic_DNA"/>
</dbReference>
<proteinExistence type="predicted"/>
<feature type="transmembrane region" description="Helical" evidence="2">
    <location>
        <begin position="239"/>
        <end position="257"/>
    </location>
</feature>
<keyword evidence="2" id="KW-1133">Transmembrane helix</keyword>
<dbReference type="AlphaFoldDB" id="Q9LQG4"/>
<dbReference type="PIR" id="G86477">
    <property type="entry name" value="G86477"/>
</dbReference>
<keyword evidence="2" id="KW-0812">Transmembrane</keyword>
<name>Q9LQG4_ARATH</name>
<evidence type="ECO:0000313" key="3">
    <source>
        <dbReference type="EMBL" id="AAF79380.1"/>
    </source>
</evidence>
<reference key="2">
    <citation type="journal article" date="2000" name="Nature">
        <title>Sequence and analysis of chromosome 1 of the plant Arabidopsis thaliana.</title>
        <authorList>
            <person name="Theologis A."/>
            <person name="Ecker J.R."/>
            <person name="Palm C.J."/>
            <person name="Federspiel N.A."/>
            <person name="Kaul S."/>
            <person name="White O."/>
            <person name="Alonso J."/>
            <person name="Altafi H."/>
            <person name="Araujo R."/>
            <person name="Bowman C.L."/>
            <person name="Brooks S.Y."/>
            <person name="Buehler E."/>
            <person name="Chan A."/>
            <person name="Chao Q."/>
            <person name="Chen H."/>
            <person name="Cheuk R.F."/>
            <person name="Chin C.W."/>
            <person name="Chung M.K."/>
            <person name="Conn L."/>
            <person name="Conway A.B."/>
            <person name="Conway A.R."/>
            <person name="Creasy T.H."/>
            <person name="Dewar K."/>
            <person name="Dunn P."/>
            <person name="Etgu P."/>
            <person name="Feldblyum T.V."/>
            <person name="Feng J."/>
            <person name="Fong B."/>
            <person name="Fujii C.Y."/>
            <person name="Gill J.E."/>
            <person name="Goldsmith A.D."/>
            <person name="Haas B."/>
            <person name="Hansen N.F."/>
            <person name="Hughes B."/>
            <person name="Huizar L."/>
            <person name="Hunter J.L."/>
            <person name="Jenkins J."/>
            <person name="Johnson-Hopson C."/>
            <person name="Khan S."/>
            <person name="Khaykin E."/>
            <person name="Kim C.J."/>
            <person name="Koo H.L."/>
            <person name="Kremenetskaia I."/>
            <person name="Kurtz D.B."/>
            <person name="Kwan A."/>
            <person name="Lam B."/>
            <person name="Langin-Hooper S."/>
            <person name="Lee A."/>
            <person name="Lee J.M."/>
            <person name="Lenz C.A."/>
            <person name="Li J.H."/>
            <person name="Li Y."/>
            <person name="Lin X."/>
            <person name="Liu S.X."/>
            <person name="Liu Z.A."/>
            <person name="Luros J.S."/>
            <person name="Maiti R."/>
            <person name="Marziali A."/>
            <person name="Militscher J."/>
            <person name="Miranda M."/>
            <person name="Nguyen M."/>
            <person name="Nierman W.C."/>
            <person name="Osborne B.I."/>
            <person name="Pai G."/>
            <person name="Peterson J."/>
            <person name="Pham P.K."/>
            <person name="Rizzo M."/>
            <person name="Rooney T."/>
            <person name="Rowley D."/>
            <person name="Sakano H."/>
            <person name="Salzberg S.L."/>
            <person name="Schwartz J.R."/>
            <person name="Shinn P."/>
            <person name="Southwick A.M."/>
            <person name="Sun H."/>
            <person name="Tallon L.J."/>
            <person name="Tambunga G."/>
            <person name="Toriumi M.J."/>
            <person name="Town C.D."/>
            <person name="Utterback T."/>
            <person name="Van Aken S."/>
            <person name="Vaysberg M."/>
            <person name="Vysotskaia V.S."/>
            <person name="Walker M."/>
            <person name="Wu D."/>
            <person name="Yu G."/>
            <person name="Fraser C.M."/>
            <person name="Venter J.C."/>
            <person name="Davis R.W."/>
        </authorList>
    </citation>
    <scope>NUCLEOTIDE SEQUENCE [LARGE SCALE GENOMIC DNA]</scope>
    <source>
        <strain>cv. Columbia</strain>
    </source>
</reference>
<organism evidence="3">
    <name type="scientific">Arabidopsis thaliana</name>
    <name type="common">Mouse-ear cress</name>
    <dbReference type="NCBI Taxonomy" id="3702"/>
    <lineage>
        <taxon>Eukaryota</taxon>
        <taxon>Viridiplantae</taxon>
        <taxon>Streptophyta</taxon>
        <taxon>Embryophyta</taxon>
        <taxon>Tracheophyta</taxon>
        <taxon>Spermatophyta</taxon>
        <taxon>Magnoliopsida</taxon>
        <taxon>eudicotyledons</taxon>
        <taxon>Gunneridae</taxon>
        <taxon>Pentapetalae</taxon>
        <taxon>rosids</taxon>
        <taxon>malvids</taxon>
        <taxon>Brassicales</taxon>
        <taxon>Brassicaceae</taxon>
        <taxon>Camelineae</taxon>
        <taxon>Arabidopsis</taxon>
    </lineage>
</organism>
<sequence>MFSSHSRRFPMSSVAFLDLRPPPAPPPESSSPPTPPEPPDPPDPQICLSFNVSLAQSPLTTSVPLLLAKSLNSFGVLLLDESLFTNWFGEMFPHNSGLTQSISMGLDILVSTFLLSSSILIALLRSLTKVCRFCLDLARFKFVSWQFRHIYLFQFIWPAAQNLLVLNSDLFDPFLSMYLHHCPPPYTRPLAQPPYKFQQKEPVAKIFPPTPTPPKNFTMGDLQLGCMSMIIFGRSGIRVGFWVVFGFGFGFEFIYILKYQNFVCKSIKLLEIFKNFQNNTSSFA</sequence>
<keyword evidence="2" id="KW-0472">Membrane</keyword>
<dbReference type="TAIR" id="AT1G35617"/>
<protein>
    <submittedName>
        <fullName evidence="3">F15O4.21</fullName>
    </submittedName>
</protein>
<reference evidence="3" key="1">
    <citation type="submission" date="1999-10" db="EMBL/GenBank/DDBJ databases">
        <authorList>
            <person name="Ecker J.R."/>
        </authorList>
    </citation>
    <scope>NUCLEOTIDE SEQUENCE</scope>
</reference>
<reference evidence="3" key="3">
    <citation type="submission" date="2000-06" db="EMBL/GenBank/DDBJ databases">
        <authorList>
            <person name="Cheuk R."/>
            <person name="Shinn P."/>
            <person name="Brooks S."/>
            <person name="Buehler E."/>
            <person name="Chao Q."/>
            <person name="Johnson-Hopson C."/>
            <person name="Khan S."/>
            <person name="Kim C."/>
            <person name="Altafi H."/>
            <person name="Bei B."/>
            <person name="Chin C."/>
            <person name="Chiou J."/>
            <person name="Choi E."/>
            <person name="Conn L."/>
            <person name="Conway A."/>
            <person name="Gonzalez A."/>
            <person name="Hansen N."/>
            <person name="Howing B."/>
            <person name="Koo T."/>
            <person name="Lam B."/>
            <person name="Lee J."/>
            <person name="Lenz C."/>
            <person name="Li J."/>
            <person name="Liu A."/>
            <person name="Liu J."/>
            <person name="Liu S."/>
            <person name="Mukharsky N."/>
            <person name="Nguyen M."/>
            <person name="Palm C."/>
            <person name="Pham P."/>
            <person name="Sakano H."/>
            <person name="Schwartz J."/>
            <person name="Southwick A."/>
            <person name="Thaveri A."/>
            <person name="Toriumi M."/>
            <person name="Vaysberg M."/>
            <person name="Yu G."/>
            <person name="Davis R."/>
            <person name="Federspiel N."/>
            <person name="Theologis A."/>
            <person name="Ecker J."/>
        </authorList>
    </citation>
    <scope>NUCLEOTIDE SEQUENCE</scope>
</reference>
<accession>Q9LQG4</accession>
<evidence type="ECO:0000256" key="2">
    <source>
        <dbReference type="SAM" id="Phobius"/>
    </source>
</evidence>
<evidence type="ECO:0000256" key="1">
    <source>
        <dbReference type="SAM" id="MobiDB-lite"/>
    </source>
</evidence>
<feature type="region of interest" description="Disordered" evidence="1">
    <location>
        <begin position="16"/>
        <end position="43"/>
    </location>
</feature>